<keyword evidence="6" id="KW-0067">ATP-binding</keyword>
<dbReference type="InterPro" id="IPR008271">
    <property type="entry name" value="Ser/Thr_kinase_AS"/>
</dbReference>
<gene>
    <name evidence="13" type="primary">pknB_2</name>
    <name evidence="13" type="ORF">GCM10023321_61260</name>
</gene>
<comment type="caution">
    <text evidence="13">The sequence shown here is derived from an EMBL/GenBank/DDBJ whole genome shotgun (WGS) entry which is preliminary data.</text>
</comment>
<evidence type="ECO:0000313" key="13">
    <source>
        <dbReference type="EMBL" id="GAA5167923.1"/>
    </source>
</evidence>
<evidence type="ECO:0000256" key="4">
    <source>
        <dbReference type="ARBA" id="ARBA00022741"/>
    </source>
</evidence>
<keyword evidence="4" id="KW-0547">Nucleotide-binding</keyword>
<evidence type="ECO:0000256" key="8">
    <source>
        <dbReference type="ARBA" id="ARBA00048679"/>
    </source>
</evidence>
<proteinExistence type="predicted"/>
<evidence type="ECO:0000259" key="11">
    <source>
        <dbReference type="PROSITE" id="PS50011"/>
    </source>
</evidence>
<keyword evidence="10" id="KW-0812">Transmembrane</keyword>
<evidence type="ECO:0000256" key="10">
    <source>
        <dbReference type="SAM" id="Phobius"/>
    </source>
</evidence>
<comment type="catalytic activity">
    <reaction evidence="8">
        <text>L-seryl-[protein] + ATP = O-phospho-L-seryl-[protein] + ADP + H(+)</text>
        <dbReference type="Rhea" id="RHEA:17989"/>
        <dbReference type="Rhea" id="RHEA-COMP:9863"/>
        <dbReference type="Rhea" id="RHEA-COMP:11604"/>
        <dbReference type="ChEBI" id="CHEBI:15378"/>
        <dbReference type="ChEBI" id="CHEBI:29999"/>
        <dbReference type="ChEBI" id="CHEBI:30616"/>
        <dbReference type="ChEBI" id="CHEBI:83421"/>
        <dbReference type="ChEBI" id="CHEBI:456216"/>
        <dbReference type="EC" id="2.7.11.1"/>
    </reaction>
</comment>
<organism evidence="13 14">
    <name type="scientific">Pseudonocardia eucalypti</name>
    <dbReference type="NCBI Taxonomy" id="648755"/>
    <lineage>
        <taxon>Bacteria</taxon>
        <taxon>Bacillati</taxon>
        <taxon>Actinomycetota</taxon>
        <taxon>Actinomycetes</taxon>
        <taxon>Pseudonocardiales</taxon>
        <taxon>Pseudonocardiaceae</taxon>
        <taxon>Pseudonocardia</taxon>
    </lineage>
</organism>
<evidence type="ECO:0000313" key="14">
    <source>
        <dbReference type="Proteomes" id="UP001428817"/>
    </source>
</evidence>
<keyword evidence="3" id="KW-0808">Transferase</keyword>
<accession>A0ABP9QVA4</accession>
<dbReference type="Gene3D" id="3.30.200.20">
    <property type="entry name" value="Phosphorylase Kinase, domain 1"/>
    <property type="match status" value="1"/>
</dbReference>
<dbReference type="InterPro" id="IPR011009">
    <property type="entry name" value="Kinase-like_dom_sf"/>
</dbReference>
<keyword evidence="5 13" id="KW-0418">Kinase</keyword>
<evidence type="ECO:0000256" key="9">
    <source>
        <dbReference type="SAM" id="MobiDB-lite"/>
    </source>
</evidence>
<feature type="domain" description="PASTA" evidence="12">
    <location>
        <begin position="463"/>
        <end position="531"/>
    </location>
</feature>
<feature type="region of interest" description="Disordered" evidence="9">
    <location>
        <begin position="425"/>
        <end position="453"/>
    </location>
</feature>
<dbReference type="EMBL" id="BAABJP010000039">
    <property type="protein sequence ID" value="GAA5167923.1"/>
    <property type="molecule type" value="Genomic_DNA"/>
</dbReference>
<dbReference type="SUPFAM" id="SSF56112">
    <property type="entry name" value="Protein kinase-like (PK-like)"/>
    <property type="match status" value="1"/>
</dbReference>
<evidence type="ECO:0000256" key="1">
    <source>
        <dbReference type="ARBA" id="ARBA00012513"/>
    </source>
</evidence>
<keyword evidence="2" id="KW-0723">Serine/threonine-protein kinase</keyword>
<dbReference type="RefSeq" id="WP_185065314.1">
    <property type="nucleotide sequence ID" value="NZ_BAABJP010000039.1"/>
</dbReference>
<evidence type="ECO:0000256" key="7">
    <source>
        <dbReference type="ARBA" id="ARBA00047899"/>
    </source>
</evidence>
<dbReference type="PANTHER" id="PTHR43289">
    <property type="entry name" value="MITOGEN-ACTIVATED PROTEIN KINASE KINASE KINASE 20-RELATED"/>
    <property type="match status" value="1"/>
</dbReference>
<dbReference type="GO" id="GO:0016301">
    <property type="term" value="F:kinase activity"/>
    <property type="evidence" value="ECO:0007669"/>
    <property type="project" value="UniProtKB-KW"/>
</dbReference>
<comment type="catalytic activity">
    <reaction evidence="7">
        <text>L-threonyl-[protein] + ATP = O-phospho-L-threonyl-[protein] + ADP + H(+)</text>
        <dbReference type="Rhea" id="RHEA:46608"/>
        <dbReference type="Rhea" id="RHEA-COMP:11060"/>
        <dbReference type="Rhea" id="RHEA-COMP:11605"/>
        <dbReference type="ChEBI" id="CHEBI:15378"/>
        <dbReference type="ChEBI" id="CHEBI:30013"/>
        <dbReference type="ChEBI" id="CHEBI:30616"/>
        <dbReference type="ChEBI" id="CHEBI:61977"/>
        <dbReference type="ChEBI" id="CHEBI:456216"/>
        <dbReference type="EC" id="2.7.11.1"/>
    </reaction>
</comment>
<dbReference type="Gene3D" id="3.30.10.20">
    <property type="match status" value="2"/>
</dbReference>
<dbReference type="NCBIfam" id="NF033483">
    <property type="entry name" value="PknB_PASTA_kin"/>
    <property type="match status" value="1"/>
</dbReference>
<evidence type="ECO:0000256" key="5">
    <source>
        <dbReference type="ARBA" id="ARBA00022777"/>
    </source>
</evidence>
<dbReference type="CDD" id="cd06577">
    <property type="entry name" value="PASTA_pknB"/>
    <property type="match status" value="2"/>
</dbReference>
<name>A0ABP9QVA4_9PSEU</name>
<dbReference type="SMART" id="SM00740">
    <property type="entry name" value="PASTA"/>
    <property type="match status" value="2"/>
</dbReference>
<dbReference type="Gene3D" id="1.10.510.10">
    <property type="entry name" value="Transferase(Phosphotransferase) domain 1"/>
    <property type="match status" value="1"/>
</dbReference>
<evidence type="ECO:0000259" key="12">
    <source>
        <dbReference type="PROSITE" id="PS51178"/>
    </source>
</evidence>
<dbReference type="PROSITE" id="PS00108">
    <property type="entry name" value="PROTEIN_KINASE_ST"/>
    <property type="match status" value="1"/>
</dbReference>
<keyword evidence="10" id="KW-1133">Transmembrane helix</keyword>
<dbReference type="SMART" id="SM00220">
    <property type="entry name" value="S_TKc"/>
    <property type="match status" value="1"/>
</dbReference>
<reference evidence="14" key="1">
    <citation type="journal article" date="2019" name="Int. J. Syst. Evol. Microbiol.">
        <title>The Global Catalogue of Microorganisms (GCM) 10K type strain sequencing project: providing services to taxonomists for standard genome sequencing and annotation.</title>
        <authorList>
            <consortium name="The Broad Institute Genomics Platform"/>
            <consortium name="The Broad Institute Genome Sequencing Center for Infectious Disease"/>
            <person name="Wu L."/>
            <person name="Ma J."/>
        </authorList>
    </citation>
    <scope>NUCLEOTIDE SEQUENCE [LARGE SCALE GENOMIC DNA]</scope>
    <source>
        <strain evidence="14">JCM 18303</strain>
    </source>
</reference>
<dbReference type="InterPro" id="IPR005543">
    <property type="entry name" value="PASTA_dom"/>
</dbReference>
<feature type="domain" description="PASTA" evidence="12">
    <location>
        <begin position="395"/>
        <end position="462"/>
    </location>
</feature>
<dbReference type="Proteomes" id="UP001428817">
    <property type="component" value="Unassembled WGS sequence"/>
</dbReference>
<dbReference type="Pfam" id="PF03793">
    <property type="entry name" value="PASTA"/>
    <property type="match status" value="2"/>
</dbReference>
<dbReference type="PROSITE" id="PS50011">
    <property type="entry name" value="PROTEIN_KINASE_DOM"/>
    <property type="match status" value="1"/>
</dbReference>
<evidence type="ECO:0000256" key="6">
    <source>
        <dbReference type="ARBA" id="ARBA00022840"/>
    </source>
</evidence>
<dbReference type="Pfam" id="PF00069">
    <property type="entry name" value="Pkinase"/>
    <property type="match status" value="1"/>
</dbReference>
<evidence type="ECO:0000256" key="2">
    <source>
        <dbReference type="ARBA" id="ARBA00022527"/>
    </source>
</evidence>
<dbReference type="PANTHER" id="PTHR43289:SF34">
    <property type="entry name" value="SERINE_THREONINE-PROTEIN KINASE YBDM-RELATED"/>
    <property type="match status" value="1"/>
</dbReference>
<feature type="domain" description="Protein kinase" evidence="11">
    <location>
        <begin position="17"/>
        <end position="280"/>
    </location>
</feature>
<feature type="transmembrane region" description="Helical" evidence="10">
    <location>
        <begin position="373"/>
        <end position="392"/>
    </location>
</feature>
<protein>
    <recommendedName>
        <fullName evidence="1">non-specific serine/threonine protein kinase</fullName>
        <ecNumber evidence="1">2.7.11.1</ecNumber>
    </recommendedName>
</protein>
<dbReference type="InterPro" id="IPR000719">
    <property type="entry name" value="Prot_kinase_dom"/>
</dbReference>
<keyword evidence="14" id="KW-1185">Reference proteome</keyword>
<dbReference type="PROSITE" id="PS51178">
    <property type="entry name" value="PASTA"/>
    <property type="match status" value="2"/>
</dbReference>
<dbReference type="EC" id="2.7.11.1" evidence="1"/>
<sequence length="563" mass="59792">MVSAEQDLTGVLLEGRYEIRELLAVGGMSRIYRGVDRRLDREVALKVMDPNLAADPAFRDRFEREARAIARIDHPCVIEVYDQGEHLVDNRPPPVVYLAMELVQGGTLRDVLTERGALDPPEALAVLEPVLSALAAAHAQGLTHRDVKPENVLISNTGAVKVADFGLVTAAAQHRQTKTGMILGTMAYLSPEQVVGGDVDARSDVYAAGVLLYELLTGQTPYTGDHALSVAYQHVNKDVPAPSELVPDISPDLDALVAGATRRDRDARPADARTLLYAVRGVRASARIPEVPVPVPGSLDPQATVPVATPLDADGMAAATVPEARSSGRPPHRATRALTSMVPPGVDAAEGPRTALIDAPAHLHRRRQGRRRTAIWVAAVVLLAVIVGLFAWQAGASRWTTTPVLEGMPRDQAERTVRDAELVPTVRESPSDTVPADRVVSSTPPSGTEARKGSTVTLLISTGKPRVPSIPPGTAVPEAEELIKAAGLAPRELPSARRAHPTVPAGTVIGTLPRAGTELASNSPVTLVVSTGPPSRFRQDVEDAIGDQLDGLLDDIFGGRGHR</sequence>
<keyword evidence="10" id="KW-0472">Membrane</keyword>
<evidence type="ECO:0000256" key="3">
    <source>
        <dbReference type="ARBA" id="ARBA00022679"/>
    </source>
</evidence>
<dbReference type="CDD" id="cd14014">
    <property type="entry name" value="STKc_PknB_like"/>
    <property type="match status" value="1"/>
</dbReference>